<dbReference type="InterPro" id="IPR018289">
    <property type="entry name" value="MULE_transposase_dom"/>
</dbReference>
<keyword evidence="3" id="KW-1185">Reference proteome</keyword>
<evidence type="ECO:0000313" key="2">
    <source>
        <dbReference type="EMBL" id="CAH0034641.1"/>
    </source>
</evidence>
<dbReference type="PANTHER" id="PTHR31669:SF251">
    <property type="entry name" value="PROTEIN FAR1-RELATED SEQUENCE"/>
    <property type="match status" value="1"/>
</dbReference>
<dbReference type="OrthoDB" id="5149295at2759"/>
<dbReference type="Proteomes" id="UP000696573">
    <property type="component" value="Unassembled WGS sequence"/>
</dbReference>
<protein>
    <recommendedName>
        <fullName evidence="1">MULE transposase domain-containing protein</fullName>
    </recommendedName>
</protein>
<organism evidence="2 3">
    <name type="scientific">Clonostachys rhizophaga</name>
    <dbReference type="NCBI Taxonomy" id="160324"/>
    <lineage>
        <taxon>Eukaryota</taxon>
        <taxon>Fungi</taxon>
        <taxon>Dikarya</taxon>
        <taxon>Ascomycota</taxon>
        <taxon>Pezizomycotina</taxon>
        <taxon>Sordariomycetes</taxon>
        <taxon>Hypocreomycetidae</taxon>
        <taxon>Hypocreales</taxon>
        <taxon>Bionectriaceae</taxon>
        <taxon>Clonostachys</taxon>
    </lineage>
</organism>
<dbReference type="EMBL" id="CABFNQ020000750">
    <property type="protein sequence ID" value="CAH0034641.1"/>
    <property type="molecule type" value="Genomic_DNA"/>
</dbReference>
<comment type="caution">
    <text evidence="2">The sequence shown here is derived from an EMBL/GenBank/DDBJ whole genome shotgun (WGS) entry which is preliminary data.</text>
</comment>
<accession>A0A9N9VVD3</accession>
<evidence type="ECO:0000259" key="1">
    <source>
        <dbReference type="Pfam" id="PF10551"/>
    </source>
</evidence>
<gene>
    <name evidence="2" type="ORF">CRHIZ90672A_00009366</name>
</gene>
<dbReference type="Pfam" id="PF10551">
    <property type="entry name" value="MULE"/>
    <property type="match status" value="1"/>
</dbReference>
<sequence length="632" mass="71792">MGPLTPNTTSDYESAESAWRAADDFAFQQGYALSKPTPSIFGHGQMLFCHRGCDTIYPDGMDSVDAPFPADWYFEEPCPFSMSLSSYGSGSKEKWRLSSGRQPHTHGARDLLHLCKIRHPNFEQKHLDIIKEEAPVIYILELVREHFTQSMDPVLLRDIRSITNTFRFESGGLFTLVQELDDHLTETGAVHHTRHNERNRPDSKFFMLGSEDESELALGKGFFQLVLINITSHASQSWKLAEINGYTARGTTFPVAVAVTTSADPSFYQWLIKRFSEVRGSGRQPQVIISNIHPHVADSFKNDLPDSKIQLCLSHLSKDVLRVVKQHWKGAKGKGAFMKQADLAKEEGIVPCRENQGRAPNDFLMAWKRTVFAPSVAQFKDAWDHLQADFAAQTGILEHLKETYLPFREQWARAYTKEYRNFAVDNPTPKGGFQSKARSYFQTAVPNLLTLAKEASDQREQISDEYAMKASMESSRHQTKMLIEFFRDIMSYVSEKGREMAYEQYCLARASLIDPIGEPLKPCTRSLMTQHGIPCAHTMSSMLQVDRTKSPPVVTAREPLSLELFDAFWRGGKEIVSICHHLSILQELLLTTLLLVLYSTHPSMNCRDCAYHRLKQPTVQLMLRKIEQTVDS</sequence>
<proteinExistence type="predicted"/>
<name>A0A9N9VVD3_9HYPO</name>
<dbReference type="GO" id="GO:0006355">
    <property type="term" value="P:regulation of DNA-templated transcription"/>
    <property type="evidence" value="ECO:0007669"/>
    <property type="project" value="InterPro"/>
</dbReference>
<dbReference type="AlphaFoldDB" id="A0A9N9VVD3"/>
<dbReference type="PANTHER" id="PTHR31669">
    <property type="entry name" value="PROTEIN FAR1-RELATED SEQUENCE 10-RELATED"/>
    <property type="match status" value="1"/>
</dbReference>
<evidence type="ECO:0000313" key="3">
    <source>
        <dbReference type="Proteomes" id="UP000696573"/>
    </source>
</evidence>
<reference evidence="2" key="1">
    <citation type="submission" date="2021-10" db="EMBL/GenBank/DDBJ databases">
        <authorList>
            <person name="Piombo E."/>
        </authorList>
    </citation>
    <scope>NUCLEOTIDE SEQUENCE</scope>
</reference>
<dbReference type="InterPro" id="IPR031052">
    <property type="entry name" value="FHY3/FAR1"/>
</dbReference>
<feature type="domain" description="MULE transposase" evidence="1">
    <location>
        <begin position="238"/>
        <end position="318"/>
    </location>
</feature>